<dbReference type="PANTHER" id="PTHR18964:SF149">
    <property type="entry name" value="BIFUNCTIONAL UDP-N-ACETYLGLUCOSAMINE 2-EPIMERASE_N-ACETYLMANNOSAMINE KINASE"/>
    <property type="match status" value="1"/>
</dbReference>
<reference evidence="2" key="1">
    <citation type="submission" date="2022-12" db="EMBL/GenBank/DDBJ databases">
        <title>Genome sequence of HCMS5-2.</title>
        <authorList>
            <person name="Woo H."/>
        </authorList>
    </citation>
    <scope>NUCLEOTIDE SEQUENCE</scope>
    <source>
        <strain evidence="2">HCMS5-2</strain>
    </source>
</reference>
<dbReference type="Gene3D" id="3.30.420.40">
    <property type="match status" value="2"/>
</dbReference>
<sequence>MSVIIEKGQRLKADIIKFLYYKKVLSLTDLSKLTQKSLPLITSIVNSLVEEGQVIEQGLAPSTGGRRPIMFLLNPDYKKYIVAVAMDQFITRLTIYDLSNKKVLPTQLVNLDMSAADSADELIEFINRCIAKSNIDREDLLGVGIGMPGFVNAEKGMNYSFMQIEDGSSLQDYLSKNLNLSVFLDNDSSLIALAELNFGEAINLKDVLVVNIGWGTGLGMIVHGQLYRGSSGYAGEFSHIPLSNSDALCSCGKRGCLEVETSLLVMVHKAEKAVNDGAETSMKTLFKDKSKSHADHFLDAVVKQDPVAISILSDAAFQIGKGLATLIHIMNPEKIVLSGRGARAGKMLLPPIQQAINEFCIPRVADQTTIVLSKLAEQAELLAAASLLVEHSHFN</sequence>
<keyword evidence="3" id="KW-1185">Reference proteome</keyword>
<organism evidence="2 3">
    <name type="scientific">Pedobacter punctiformis</name>
    <dbReference type="NCBI Taxonomy" id="3004097"/>
    <lineage>
        <taxon>Bacteria</taxon>
        <taxon>Pseudomonadati</taxon>
        <taxon>Bacteroidota</taxon>
        <taxon>Sphingobacteriia</taxon>
        <taxon>Sphingobacteriales</taxon>
        <taxon>Sphingobacteriaceae</taxon>
        <taxon>Pedobacter</taxon>
    </lineage>
</organism>
<dbReference type="Proteomes" id="UP001144347">
    <property type="component" value="Unassembled WGS sequence"/>
</dbReference>
<dbReference type="Pfam" id="PF00480">
    <property type="entry name" value="ROK"/>
    <property type="match status" value="1"/>
</dbReference>
<protein>
    <submittedName>
        <fullName evidence="2">ROK family protein</fullName>
    </submittedName>
</protein>
<dbReference type="InterPro" id="IPR036390">
    <property type="entry name" value="WH_DNA-bd_sf"/>
</dbReference>
<dbReference type="Gene3D" id="1.10.10.10">
    <property type="entry name" value="Winged helix-like DNA-binding domain superfamily/Winged helix DNA-binding domain"/>
    <property type="match status" value="1"/>
</dbReference>
<dbReference type="InterPro" id="IPR036388">
    <property type="entry name" value="WH-like_DNA-bd_sf"/>
</dbReference>
<dbReference type="SUPFAM" id="SSF46785">
    <property type="entry name" value="Winged helix' DNA-binding domain"/>
    <property type="match status" value="1"/>
</dbReference>
<dbReference type="SUPFAM" id="SSF53067">
    <property type="entry name" value="Actin-like ATPase domain"/>
    <property type="match status" value="1"/>
</dbReference>
<dbReference type="InterPro" id="IPR043129">
    <property type="entry name" value="ATPase_NBD"/>
</dbReference>
<evidence type="ECO:0000256" key="1">
    <source>
        <dbReference type="ARBA" id="ARBA00006479"/>
    </source>
</evidence>
<accession>A0ABT4LCA7</accession>
<dbReference type="EMBL" id="JAPWGM010000006">
    <property type="protein sequence ID" value="MCZ4245556.1"/>
    <property type="molecule type" value="Genomic_DNA"/>
</dbReference>
<dbReference type="PANTHER" id="PTHR18964">
    <property type="entry name" value="ROK (REPRESSOR, ORF, KINASE) FAMILY"/>
    <property type="match status" value="1"/>
</dbReference>
<evidence type="ECO:0000313" key="3">
    <source>
        <dbReference type="Proteomes" id="UP001144347"/>
    </source>
</evidence>
<comment type="similarity">
    <text evidence="1">Belongs to the ROK (NagC/XylR) family.</text>
</comment>
<dbReference type="RefSeq" id="WP_269428607.1">
    <property type="nucleotide sequence ID" value="NZ_JAPWGM010000006.1"/>
</dbReference>
<comment type="caution">
    <text evidence="2">The sequence shown here is derived from an EMBL/GenBank/DDBJ whole genome shotgun (WGS) entry which is preliminary data.</text>
</comment>
<dbReference type="InterPro" id="IPR000600">
    <property type="entry name" value="ROK"/>
</dbReference>
<evidence type="ECO:0000313" key="2">
    <source>
        <dbReference type="EMBL" id="MCZ4245556.1"/>
    </source>
</evidence>
<proteinExistence type="inferred from homology"/>
<gene>
    <name evidence="2" type="ORF">O0955_16225</name>
</gene>
<name>A0ABT4LCA7_9SPHI</name>